<accession>A0A0F9RNW0</accession>
<reference evidence="1" key="1">
    <citation type="journal article" date="2015" name="Nature">
        <title>Complex archaea that bridge the gap between prokaryotes and eukaryotes.</title>
        <authorList>
            <person name="Spang A."/>
            <person name="Saw J.H."/>
            <person name="Jorgensen S.L."/>
            <person name="Zaremba-Niedzwiedzka K."/>
            <person name="Martijn J."/>
            <person name="Lind A.E."/>
            <person name="van Eijk R."/>
            <person name="Schleper C."/>
            <person name="Guy L."/>
            <person name="Ettema T.J."/>
        </authorList>
    </citation>
    <scope>NUCLEOTIDE SEQUENCE</scope>
</reference>
<evidence type="ECO:0000313" key="1">
    <source>
        <dbReference type="EMBL" id="KKN56394.1"/>
    </source>
</evidence>
<gene>
    <name evidence="1" type="ORF">LCGC14_0573050</name>
</gene>
<proteinExistence type="predicted"/>
<organism evidence="1">
    <name type="scientific">marine sediment metagenome</name>
    <dbReference type="NCBI Taxonomy" id="412755"/>
    <lineage>
        <taxon>unclassified sequences</taxon>
        <taxon>metagenomes</taxon>
        <taxon>ecological metagenomes</taxon>
    </lineage>
</organism>
<dbReference type="EMBL" id="LAZR01000846">
    <property type="protein sequence ID" value="KKN56394.1"/>
    <property type="molecule type" value="Genomic_DNA"/>
</dbReference>
<comment type="caution">
    <text evidence="1">The sequence shown here is derived from an EMBL/GenBank/DDBJ whole genome shotgun (WGS) entry which is preliminary data.</text>
</comment>
<dbReference type="AlphaFoldDB" id="A0A0F9RNW0"/>
<name>A0A0F9RNW0_9ZZZZ</name>
<sequence>MIDELPEDQRELLLERLGEELIEEIAAEAKSVTSFYNLCIRAVGSPRTVKSRRIPTPMSAWDEIYGKRRESEPEFSHPMIAKVVKHFGGWSRMWLDFSKKREEKARNTFIMKFKDAIGG</sequence>
<protein>
    <submittedName>
        <fullName evidence="1">Uncharacterized protein</fullName>
    </submittedName>
</protein>